<gene>
    <name evidence="1" type="ORF">Lgra_2367</name>
    <name evidence="2" type="ORF">NCTC12388_02396</name>
</gene>
<dbReference type="EMBL" id="LNYE01000023">
    <property type="protein sequence ID" value="KTD09132.1"/>
    <property type="molecule type" value="Genomic_DNA"/>
</dbReference>
<dbReference type="Proteomes" id="UP000054691">
    <property type="component" value="Unassembled WGS sequence"/>
</dbReference>
<evidence type="ECO:0000313" key="2">
    <source>
        <dbReference type="EMBL" id="STX45654.1"/>
    </source>
</evidence>
<sequence>MCRRFSLCLGADELVMSGNSELSPLDVQLLKEDEINEVYENLNKKSIANASLYDHK</sequence>
<evidence type="ECO:0000313" key="4">
    <source>
        <dbReference type="Proteomes" id="UP000254476"/>
    </source>
</evidence>
<name>A0A378JCP3_9GAMM</name>
<dbReference type="Proteomes" id="UP000254476">
    <property type="component" value="Unassembled WGS sequence"/>
</dbReference>
<reference evidence="2 4" key="2">
    <citation type="submission" date="2018-06" db="EMBL/GenBank/DDBJ databases">
        <authorList>
            <consortium name="Pathogen Informatics"/>
            <person name="Doyle S."/>
        </authorList>
    </citation>
    <scope>NUCLEOTIDE SEQUENCE [LARGE SCALE GENOMIC DNA]</scope>
    <source>
        <strain evidence="2 4">NCTC12388</strain>
    </source>
</reference>
<dbReference type="AlphaFoldDB" id="A0A378JCP3"/>
<keyword evidence="3" id="KW-1185">Reference proteome</keyword>
<dbReference type="EMBL" id="UGOB01000001">
    <property type="protein sequence ID" value="STX45654.1"/>
    <property type="molecule type" value="Genomic_DNA"/>
</dbReference>
<protein>
    <submittedName>
        <fullName evidence="2">Uncharacterized protein</fullName>
    </submittedName>
</protein>
<accession>A0A378JCP3</accession>
<organism evidence="2 4">
    <name type="scientific">Legionella gratiana</name>
    <dbReference type="NCBI Taxonomy" id="45066"/>
    <lineage>
        <taxon>Bacteria</taxon>
        <taxon>Pseudomonadati</taxon>
        <taxon>Pseudomonadota</taxon>
        <taxon>Gammaproteobacteria</taxon>
        <taxon>Legionellales</taxon>
        <taxon>Legionellaceae</taxon>
        <taxon>Legionella</taxon>
    </lineage>
</organism>
<evidence type="ECO:0000313" key="3">
    <source>
        <dbReference type="Proteomes" id="UP000054691"/>
    </source>
</evidence>
<proteinExistence type="predicted"/>
<reference evidence="1 3" key="1">
    <citation type="submission" date="2015-11" db="EMBL/GenBank/DDBJ databases">
        <title>Genomic analysis of 38 Legionella species identifies large and diverse effector repertoires.</title>
        <authorList>
            <person name="Burstein D."/>
            <person name="Amaro F."/>
            <person name="Zusman T."/>
            <person name="Lifshitz Z."/>
            <person name="Cohen O."/>
            <person name="Gilbert J.A."/>
            <person name="Pupko T."/>
            <person name="Shuman H.A."/>
            <person name="Segal G."/>
        </authorList>
    </citation>
    <scope>NUCLEOTIDE SEQUENCE [LARGE SCALE GENOMIC DNA]</scope>
    <source>
        <strain evidence="1 3">Lyon 8420412</strain>
    </source>
</reference>
<evidence type="ECO:0000313" key="1">
    <source>
        <dbReference type="EMBL" id="KTD09132.1"/>
    </source>
</evidence>